<dbReference type="NCBIfam" id="TIGR02241">
    <property type="entry name" value="conserved hypothetical phage tail region protein"/>
    <property type="match status" value="1"/>
</dbReference>
<reference evidence="1 2" key="1">
    <citation type="journal article" date="2019" name="Int. J. Syst. Evol. Microbiol.">
        <title>The Global Catalogue of Microorganisms (GCM) 10K type strain sequencing project: providing services to taxonomists for standard genome sequencing and annotation.</title>
        <authorList>
            <consortium name="The Broad Institute Genomics Platform"/>
            <consortium name="The Broad Institute Genome Sequencing Center for Infectious Disease"/>
            <person name="Wu L."/>
            <person name="Ma J."/>
        </authorList>
    </citation>
    <scope>NUCLEOTIDE SEQUENCE [LARGE SCALE GENOMIC DNA]</scope>
    <source>
        <strain evidence="1 2">CGMCC 1.12124</strain>
    </source>
</reference>
<dbReference type="InterPro" id="IPR011747">
    <property type="entry name" value="CHP02241"/>
</dbReference>
<dbReference type="EMBL" id="JBHSKY010000008">
    <property type="protein sequence ID" value="MFC5278906.1"/>
    <property type="molecule type" value="Genomic_DNA"/>
</dbReference>
<dbReference type="AlphaFoldDB" id="A0ABD5R293"/>
<name>A0ABD5R293_9EURY</name>
<dbReference type="Pfam" id="PF06841">
    <property type="entry name" value="Phage_T4_gp19"/>
    <property type="match status" value="1"/>
</dbReference>
<dbReference type="RefSeq" id="WP_256413003.1">
    <property type="nucleotide sequence ID" value="NZ_JANHDM010000015.1"/>
</dbReference>
<dbReference type="PANTHER" id="PTHR38009">
    <property type="entry name" value="CONSERVED HYPOTHETICAL PHAGE TAIL PROTEIN"/>
    <property type="match status" value="1"/>
</dbReference>
<organism evidence="1 2">
    <name type="scientific">Halorubrum rubrum</name>
    <dbReference type="NCBI Taxonomy" id="1126240"/>
    <lineage>
        <taxon>Archaea</taxon>
        <taxon>Methanobacteriati</taxon>
        <taxon>Methanobacteriota</taxon>
        <taxon>Stenosarchaea group</taxon>
        <taxon>Halobacteria</taxon>
        <taxon>Halobacteriales</taxon>
        <taxon>Haloferacaceae</taxon>
        <taxon>Halorubrum</taxon>
    </lineage>
</organism>
<proteinExistence type="predicted"/>
<evidence type="ECO:0000313" key="1">
    <source>
        <dbReference type="EMBL" id="MFC5278906.1"/>
    </source>
</evidence>
<accession>A0ABD5R293</accession>
<gene>
    <name evidence="1" type="ORF">ACFPM1_09090</name>
</gene>
<evidence type="ECO:0000313" key="2">
    <source>
        <dbReference type="Proteomes" id="UP001596118"/>
    </source>
</evidence>
<keyword evidence="2" id="KW-1185">Reference proteome</keyword>
<dbReference type="Proteomes" id="UP001596118">
    <property type="component" value="Unassembled WGS sequence"/>
</dbReference>
<sequence length="146" mass="16532">MPDRHGPYRRIRFLLEIDGVEKAGFSRCSLPTARTDVIEYREGNDPPTPRRLGGLGRHDPLVLESGVTDGSLALYEWRKLVEQGKLDEARRPIAVVLLDEEDSSGPRWELRDAWPSRYVAPDLDADRSEVAIERLGIVHEGMERTA</sequence>
<protein>
    <submittedName>
        <fullName evidence="1">Phage tail protein</fullName>
    </submittedName>
</protein>
<dbReference type="PANTHER" id="PTHR38009:SF1">
    <property type="entry name" value="CONSERVED HYPOTHETICAL PHAGE TAIL PROTEIN"/>
    <property type="match status" value="1"/>
</dbReference>
<comment type="caution">
    <text evidence="1">The sequence shown here is derived from an EMBL/GenBank/DDBJ whole genome shotgun (WGS) entry which is preliminary data.</text>
</comment>
<dbReference type="InterPro" id="IPR010667">
    <property type="entry name" value="Phage_T4_Gp19"/>
</dbReference>